<dbReference type="RefSeq" id="WP_344369816.1">
    <property type="nucleotide sequence ID" value="NZ_BAAAPW010000001.1"/>
</dbReference>
<accession>A0ABN2U2L3</accession>
<evidence type="ECO:0000313" key="1">
    <source>
        <dbReference type="EMBL" id="GAA2028014.1"/>
    </source>
</evidence>
<organism evidence="1 2">
    <name type="scientific">Agromyces tropicus</name>
    <dbReference type="NCBI Taxonomy" id="555371"/>
    <lineage>
        <taxon>Bacteria</taxon>
        <taxon>Bacillati</taxon>
        <taxon>Actinomycetota</taxon>
        <taxon>Actinomycetes</taxon>
        <taxon>Micrococcales</taxon>
        <taxon>Microbacteriaceae</taxon>
        <taxon>Agromyces</taxon>
    </lineage>
</organism>
<dbReference type="Proteomes" id="UP001501196">
    <property type="component" value="Unassembled WGS sequence"/>
</dbReference>
<name>A0ABN2U2L3_9MICO</name>
<keyword evidence="2" id="KW-1185">Reference proteome</keyword>
<proteinExistence type="predicted"/>
<reference evidence="1 2" key="1">
    <citation type="journal article" date="2019" name="Int. J. Syst. Evol. Microbiol.">
        <title>The Global Catalogue of Microorganisms (GCM) 10K type strain sequencing project: providing services to taxonomists for standard genome sequencing and annotation.</title>
        <authorList>
            <consortium name="The Broad Institute Genomics Platform"/>
            <consortium name="The Broad Institute Genome Sequencing Center for Infectious Disease"/>
            <person name="Wu L."/>
            <person name="Ma J."/>
        </authorList>
    </citation>
    <scope>NUCLEOTIDE SEQUENCE [LARGE SCALE GENOMIC DNA]</scope>
    <source>
        <strain evidence="1 2">JCM 15672</strain>
    </source>
</reference>
<comment type="caution">
    <text evidence="1">The sequence shown here is derived from an EMBL/GenBank/DDBJ whole genome shotgun (WGS) entry which is preliminary data.</text>
</comment>
<sequence>MDTIEVEGINGDRLLFDGASVAKFRHNGMQEAARNPVSTYREIRVTHRPGRRGKPDTYEVLLAMSSFMSLTIDQSQKSQLDALVAALGRSRP</sequence>
<gene>
    <name evidence="1" type="ORF">GCM10009819_09400</name>
</gene>
<protein>
    <submittedName>
        <fullName evidence="1">Uncharacterized protein</fullName>
    </submittedName>
</protein>
<evidence type="ECO:0000313" key="2">
    <source>
        <dbReference type="Proteomes" id="UP001501196"/>
    </source>
</evidence>
<dbReference type="EMBL" id="BAAAPW010000001">
    <property type="protein sequence ID" value="GAA2028014.1"/>
    <property type="molecule type" value="Genomic_DNA"/>
</dbReference>